<dbReference type="OrthoDB" id="9836382at2"/>
<organism evidence="3 4">
    <name type="scientific">Sediminispirochaeta smaragdinae (strain DSM 11293 / JCM 15392 / SEBR 4228)</name>
    <name type="common">Spirochaeta smaragdinae</name>
    <dbReference type="NCBI Taxonomy" id="573413"/>
    <lineage>
        <taxon>Bacteria</taxon>
        <taxon>Pseudomonadati</taxon>
        <taxon>Spirochaetota</taxon>
        <taxon>Spirochaetia</taxon>
        <taxon>Spirochaetales</taxon>
        <taxon>Spirochaetaceae</taxon>
        <taxon>Sediminispirochaeta</taxon>
    </lineage>
</organism>
<dbReference type="SUPFAM" id="SSF103481">
    <property type="entry name" value="Multidrug resistance efflux transporter EmrE"/>
    <property type="match status" value="1"/>
</dbReference>
<gene>
    <name evidence="3" type="ordered locus">Spirs_3821</name>
</gene>
<dbReference type="KEGG" id="ssm:Spirs_3821"/>
<dbReference type="Gene3D" id="1.10.3730.20">
    <property type="match status" value="1"/>
</dbReference>
<dbReference type="AlphaFoldDB" id="E1R852"/>
<dbReference type="Pfam" id="PF00892">
    <property type="entry name" value="EamA"/>
    <property type="match status" value="1"/>
</dbReference>
<accession>E1R852</accession>
<dbReference type="EMBL" id="CP002116">
    <property type="protein sequence ID" value="ADK82907.1"/>
    <property type="molecule type" value="Genomic_DNA"/>
</dbReference>
<keyword evidence="1 3" id="KW-0812">Transmembrane</keyword>
<protein>
    <submittedName>
        <fullName evidence="3">Small multidrug resistance transmembrane protein, putative</fullName>
    </submittedName>
</protein>
<evidence type="ECO:0000256" key="1">
    <source>
        <dbReference type="SAM" id="Phobius"/>
    </source>
</evidence>
<feature type="transmembrane region" description="Helical" evidence="1">
    <location>
        <begin position="105"/>
        <end position="124"/>
    </location>
</feature>
<evidence type="ECO:0000313" key="3">
    <source>
        <dbReference type="EMBL" id="ADK82907.1"/>
    </source>
</evidence>
<keyword evidence="1" id="KW-0472">Membrane</keyword>
<keyword evidence="4" id="KW-1185">Reference proteome</keyword>
<reference evidence="3 4" key="1">
    <citation type="journal article" date="2010" name="Stand. Genomic Sci.">
        <title>Complete genome sequence of Spirochaeta smaragdinae type strain (SEBR 4228).</title>
        <authorList>
            <person name="Mavromatis K."/>
            <person name="Yasawong M."/>
            <person name="Chertkov O."/>
            <person name="Lapidus A."/>
            <person name="Lucas S."/>
            <person name="Nolan M."/>
            <person name="Del Rio T.G."/>
            <person name="Tice H."/>
            <person name="Cheng J.F."/>
            <person name="Pitluck S."/>
            <person name="Liolios K."/>
            <person name="Ivanova N."/>
            <person name="Tapia R."/>
            <person name="Han C."/>
            <person name="Bruce D."/>
            <person name="Goodwin L."/>
            <person name="Pati A."/>
            <person name="Chen A."/>
            <person name="Palaniappan K."/>
            <person name="Land M."/>
            <person name="Hauser L."/>
            <person name="Chang Y.J."/>
            <person name="Jeffries C.D."/>
            <person name="Detter J.C."/>
            <person name="Rohde M."/>
            <person name="Brambilla E."/>
            <person name="Spring S."/>
            <person name="Goker M."/>
            <person name="Sikorski J."/>
            <person name="Woyke T."/>
            <person name="Bristow J."/>
            <person name="Eisen J.A."/>
            <person name="Markowitz V."/>
            <person name="Hugenholtz P."/>
            <person name="Klenk H.P."/>
            <person name="Kyrpides N.C."/>
        </authorList>
    </citation>
    <scope>NUCLEOTIDE SEQUENCE [LARGE SCALE GENOMIC DNA]</scope>
    <source>
        <strain evidence="4">DSM 11293 / JCM 15392 / SEBR 4228</strain>
    </source>
</reference>
<feature type="domain" description="EamA" evidence="2">
    <location>
        <begin position="48"/>
        <end position="120"/>
    </location>
</feature>
<feature type="transmembrane region" description="Helical" evidence="1">
    <location>
        <begin position="49"/>
        <end position="68"/>
    </location>
</feature>
<dbReference type="InterPro" id="IPR037185">
    <property type="entry name" value="EmrE-like"/>
</dbReference>
<keyword evidence="1" id="KW-1133">Transmembrane helix</keyword>
<dbReference type="HOGENOM" id="CLU_1991283_0_0_12"/>
<dbReference type="Proteomes" id="UP000002318">
    <property type="component" value="Chromosome"/>
</dbReference>
<proteinExistence type="predicted"/>
<dbReference type="STRING" id="573413.Spirs_3821"/>
<dbReference type="GO" id="GO:0016020">
    <property type="term" value="C:membrane"/>
    <property type="evidence" value="ECO:0007669"/>
    <property type="project" value="InterPro"/>
</dbReference>
<dbReference type="InterPro" id="IPR000620">
    <property type="entry name" value="EamA_dom"/>
</dbReference>
<evidence type="ECO:0000313" key="4">
    <source>
        <dbReference type="Proteomes" id="UP000002318"/>
    </source>
</evidence>
<name>E1R852_SEDSS</name>
<sequence>MNLLLALTVVLSAVGQLLTKAGADRTLPDSDSSKNVSPFAAVRRFLRKAANPFLICGLVVVAAVPFLYTRALASLSLTKAYGATGLTYPLVIFGSAVILRERISLRHIAGGLLIFAGFLVWNVFP</sequence>
<dbReference type="RefSeq" id="WP_013256366.1">
    <property type="nucleotide sequence ID" value="NC_014364.1"/>
</dbReference>
<evidence type="ECO:0000259" key="2">
    <source>
        <dbReference type="Pfam" id="PF00892"/>
    </source>
</evidence>
<feature type="transmembrane region" description="Helical" evidence="1">
    <location>
        <begin position="80"/>
        <end position="99"/>
    </location>
</feature>